<dbReference type="InterPro" id="IPR016024">
    <property type="entry name" value="ARM-type_fold"/>
</dbReference>
<dbReference type="Pfam" id="PF01602">
    <property type="entry name" value="Adaptin_N"/>
    <property type="match status" value="1"/>
</dbReference>
<dbReference type="GO" id="GO:0016192">
    <property type="term" value="P:vesicle-mediated transport"/>
    <property type="evidence" value="ECO:0000318"/>
    <property type="project" value="GO_Central"/>
</dbReference>
<feature type="domain" description="AP-3 complex subunit beta C-terminal" evidence="8">
    <location>
        <begin position="835"/>
        <end position="986"/>
    </location>
</feature>
<comment type="similarity">
    <text evidence="2 6">Belongs to the adaptor complexes large subunit family.</text>
</comment>
<proteinExistence type="inferred from homology"/>
<evidence type="ECO:0000259" key="8">
    <source>
        <dbReference type="SMART" id="SM01355"/>
    </source>
</evidence>
<dbReference type="SMART" id="SM01355">
    <property type="entry name" value="AP3B1_C"/>
    <property type="match status" value="1"/>
</dbReference>
<comment type="subcellular location">
    <subcellularLocation>
        <location evidence="1">Endomembrane system</location>
    </subcellularLocation>
</comment>
<dbReference type="GO" id="GO:0006886">
    <property type="term" value="P:intracellular protein transport"/>
    <property type="evidence" value="ECO:0007669"/>
    <property type="project" value="InterPro"/>
</dbReference>
<feature type="compositionally biased region" description="Basic and acidic residues" evidence="7">
    <location>
        <begin position="721"/>
        <end position="742"/>
    </location>
</feature>
<dbReference type="InterPro" id="IPR011989">
    <property type="entry name" value="ARM-like"/>
</dbReference>
<dbReference type="PANTHER" id="PTHR11134">
    <property type="entry name" value="ADAPTOR COMPLEX SUBUNIT BETA FAMILY MEMBER"/>
    <property type="match status" value="1"/>
</dbReference>
<dbReference type="PIRSF" id="PIRSF037096">
    <property type="entry name" value="AP3_complex_beta"/>
    <property type="match status" value="1"/>
</dbReference>
<evidence type="ECO:0000256" key="2">
    <source>
        <dbReference type="ARBA" id="ARBA00006613"/>
    </source>
</evidence>
<evidence type="ECO:0000313" key="10">
    <source>
        <dbReference type="Proteomes" id="UP000017836"/>
    </source>
</evidence>
<dbReference type="Proteomes" id="UP000017836">
    <property type="component" value="Unassembled WGS sequence"/>
</dbReference>
<gene>
    <name evidence="9" type="ORF">AMTR_s00012p00225740</name>
</gene>
<dbReference type="GO" id="GO:0012505">
    <property type="term" value="C:endomembrane system"/>
    <property type="evidence" value="ECO:0007669"/>
    <property type="project" value="UniProtKB-SubCell"/>
</dbReference>
<keyword evidence="10" id="KW-1185">Reference proteome</keyword>
<reference evidence="10" key="1">
    <citation type="journal article" date="2013" name="Science">
        <title>The Amborella genome and the evolution of flowering plants.</title>
        <authorList>
            <consortium name="Amborella Genome Project"/>
        </authorList>
    </citation>
    <scope>NUCLEOTIDE SEQUENCE [LARGE SCALE GENOMIC DNA]</scope>
</reference>
<dbReference type="InterPro" id="IPR029390">
    <property type="entry name" value="AP3B_C"/>
</dbReference>
<dbReference type="InterPro" id="IPR026740">
    <property type="entry name" value="AP3_beta"/>
</dbReference>
<evidence type="ECO:0000313" key="9">
    <source>
        <dbReference type="EMBL" id="ERN07888.1"/>
    </source>
</evidence>
<organism evidence="9 10">
    <name type="scientific">Amborella trichopoda</name>
    <dbReference type="NCBI Taxonomy" id="13333"/>
    <lineage>
        <taxon>Eukaryota</taxon>
        <taxon>Viridiplantae</taxon>
        <taxon>Streptophyta</taxon>
        <taxon>Embryophyta</taxon>
        <taxon>Tracheophyta</taxon>
        <taxon>Spermatophyta</taxon>
        <taxon>Magnoliopsida</taxon>
        <taxon>Amborellales</taxon>
        <taxon>Amborellaceae</taxon>
        <taxon>Amborella</taxon>
    </lineage>
</organism>
<dbReference type="InterPro" id="IPR026739">
    <property type="entry name" value="AP_beta"/>
</dbReference>
<dbReference type="GO" id="GO:0030123">
    <property type="term" value="C:AP-3 adaptor complex"/>
    <property type="evidence" value="ECO:0007669"/>
    <property type="project" value="UniProtKB-UniRule"/>
</dbReference>
<dbReference type="Gene3D" id="1.25.10.10">
    <property type="entry name" value="Leucine-rich Repeat Variant"/>
    <property type="match status" value="1"/>
</dbReference>
<evidence type="ECO:0000256" key="6">
    <source>
        <dbReference type="PIRNR" id="PIRNR037096"/>
    </source>
</evidence>
<evidence type="ECO:0000256" key="7">
    <source>
        <dbReference type="SAM" id="MobiDB-lite"/>
    </source>
</evidence>
<feature type="compositionally biased region" description="Low complexity" evidence="7">
    <location>
        <begin position="743"/>
        <end position="789"/>
    </location>
</feature>
<dbReference type="HOGENOM" id="CLU_006320_3_1_1"/>
<evidence type="ECO:0000256" key="1">
    <source>
        <dbReference type="ARBA" id="ARBA00004308"/>
    </source>
</evidence>
<dbReference type="Gramene" id="ERN07888">
    <property type="protein sequence ID" value="ERN07888"/>
    <property type="gene ID" value="AMTR_s00012p00225740"/>
</dbReference>
<dbReference type="Pfam" id="PF14796">
    <property type="entry name" value="AP3B1_C"/>
    <property type="match status" value="1"/>
</dbReference>
<keyword evidence="5 6" id="KW-0472">Membrane</keyword>
<feature type="compositionally biased region" description="Basic and acidic residues" evidence="7">
    <location>
        <begin position="804"/>
        <end position="817"/>
    </location>
</feature>
<keyword evidence="4 6" id="KW-0653">Protein transport</keyword>
<dbReference type="EMBL" id="KI393609">
    <property type="protein sequence ID" value="ERN07888.1"/>
    <property type="molecule type" value="Genomic_DNA"/>
</dbReference>
<evidence type="ECO:0000256" key="5">
    <source>
        <dbReference type="ARBA" id="ARBA00023136"/>
    </source>
</evidence>
<evidence type="ECO:0000256" key="3">
    <source>
        <dbReference type="ARBA" id="ARBA00022448"/>
    </source>
</evidence>
<dbReference type="AlphaFoldDB" id="W1PIR1"/>
<dbReference type="STRING" id="13333.W1PIR1"/>
<accession>W1PIR1</accession>
<dbReference type="SUPFAM" id="SSF48371">
    <property type="entry name" value="ARM repeat"/>
    <property type="match status" value="1"/>
</dbReference>
<protein>
    <recommendedName>
        <fullName evidence="6">AP-3 complex subunit beta</fullName>
    </recommendedName>
</protein>
<evidence type="ECO:0000256" key="4">
    <source>
        <dbReference type="ARBA" id="ARBA00022927"/>
    </source>
</evidence>
<dbReference type="OMA" id="ARAIIVW"/>
<dbReference type="eggNOG" id="KOG1060">
    <property type="taxonomic scope" value="Eukaryota"/>
</dbReference>
<name>W1PIR1_AMBTC</name>
<dbReference type="InterPro" id="IPR002553">
    <property type="entry name" value="Clathrin/coatomer_adapt-like_N"/>
</dbReference>
<keyword evidence="3 6" id="KW-0813">Transport</keyword>
<feature type="region of interest" description="Disordered" evidence="7">
    <location>
        <begin position="721"/>
        <end position="824"/>
    </location>
</feature>
<sequence length="1158" mass="127592">MFPQFGATAAGFSKASTMVFRIGSDAHLYDDPEDVSIAPLLDSKFDTEKSEALKRLLALIAQGCDVSNFFPQVVKNVASQSLEVKKLVYVYLLHYAEKRPNEALLSINCFQKDLSDLNPLVRAWALRAMSGIRLHDVAPLVLAAVNKCARDPSPYVRKCAASALPKIHDLQLEENYGALAELVGILLNDSSPGVVGAAAAAFNSVSPNNLSLIGRSFKRLCETLPDVEEWGQIVLIGILLRYVVARHGLSKGSILLPCNCNESTLSDKGSGGYGVTDNDSSFMQHNEAYESELMTALCRCYIEGQDEYLSRLNSPNKDDTNTSGLIFTSYENNDVKLLLQCTSPLLWSQNSAVVLVAAGTHWIMAPKDDLRKIVKPLLFLLRSSHSSRYVVLSNILVFTKAIPSLFASHFEDFFMCYSDSYEIKALKIDILSLIATESSISFIFQEFQDYIKDPDRRFVADTLAAIGVCAQRLPSVASTCLEGLLAVIRQESSVNCGDDKETEAYVLTQAIISIKTIIRRNPADYEKVLVHLIRSLDSIKVPAARAVIVWMLGEYSSVGDTISHIVPTVLKYLSSSFPSEQLETKQQIINSAAKVVLSVQGEDLLACKKVLMYVLELAKCDLNCDVRDRARFIKTLLLPHLTHHSAEVRETFSEPDGGWRSKLVEHIFCRKRKPMSHAPKNDRFYLPGSLSQIVMHTAPGYEPLPKPCSFVDSDFETSKLTDQKNLRDRKTTNNLMDKRDPDSLSGSSDEESAYSYESEHSSSNTHESGSTESARNSKGSGSSTTSATKDSSDEAVLDPLIHLSDTEVGKNKSKENAENDSTSTVFRVDMSELMPSKGLESWLDQQPSLSGTSSFERVAGIQRSACITLVDVDAKPDVHILLDSVSGSGLSVEYAFSTEISRVSPLLVCVEATFKNNSTKPLAKIAVRDEDTTEDLQIGTLEAEALERSMVPYELPKVISTKVIACLDPGQEERVTLHVHFHHHLLPLKLAIVCDGKRYPIKLRPNIGYFVKPLPLDLKTFTDKESQLPGMFEYMRSCTFRGHIEGMQSEEGQSVRNKDMILTVAHRIASTILGNSNISLVSVTIPVFSADNTSKAYDDVSGLCLRFSGEILSSSLPCLITISVEGRFSQPLNAVAKVNCEETVFGLNLLNRIVALLS</sequence>